<evidence type="ECO:0000313" key="2">
    <source>
        <dbReference type="EMBL" id="KIJ99350.1"/>
    </source>
</evidence>
<gene>
    <name evidence="2" type="ORF">K443DRAFT_8425</name>
</gene>
<dbReference type="Gene3D" id="3.40.710.10">
    <property type="entry name" value="DD-peptidase/beta-lactamase superfamily"/>
    <property type="match status" value="1"/>
</dbReference>
<evidence type="ECO:0000313" key="3">
    <source>
        <dbReference type="Proteomes" id="UP000054477"/>
    </source>
</evidence>
<evidence type="ECO:0000256" key="1">
    <source>
        <dbReference type="SAM" id="MobiDB-lite"/>
    </source>
</evidence>
<proteinExistence type="predicted"/>
<dbReference type="HOGENOM" id="CLU_597243_0_0_1"/>
<dbReference type="AlphaFoldDB" id="A0A0C9X2Q4"/>
<dbReference type="Proteomes" id="UP000054477">
    <property type="component" value="Unassembled WGS sequence"/>
</dbReference>
<name>A0A0C9X2Q4_9AGAR</name>
<sequence>MSKATPSHPSRMAVWIRGIIIRPSLPDIDIQKCLYYLTPGKRFPFARAAEKKIPNFVFGVTNPNGELYFCGSDTRVFDDPASEKIAALKLVQQGNVSLDTPISTYIAELKELGIISSSEPLTLKPADATITLMQILSGTTQAVYTTNGELNDVLNNFYNKIKVPFRLAKGAGGSPGSSQSPIVCADKSLNPSLGLQVLHLIRIYNGMSGKECNLEQSYAFLDLAGQVALRMDFHVDPTLWGFKGREAYDRRVYFRNLMSPVLWPVQPGDWTFPKSSDILRRLQDPNRGPLSTGRSSPWVRDMGFQNSRLCLVRTVLPAKPPSDDVTADALGGGGGHLGWPFFPWWASKGSETRRYANTFNTPPPPQQQRQYQPPQQRYSMSRLHEQPYQLPFLSIDNINHQRNNDSNGQYQTIAQLSGGWVGLFHEVPGPSYGLPTQGGGVYWRPKSRAADWRWSDVG</sequence>
<dbReference type="SUPFAM" id="SSF56601">
    <property type="entry name" value="beta-lactamase/transpeptidase-like"/>
    <property type="match status" value="1"/>
</dbReference>
<dbReference type="EMBL" id="KN838648">
    <property type="protein sequence ID" value="KIJ99350.1"/>
    <property type="molecule type" value="Genomic_DNA"/>
</dbReference>
<dbReference type="InterPro" id="IPR012338">
    <property type="entry name" value="Beta-lactam/transpept-like"/>
</dbReference>
<dbReference type="OrthoDB" id="428260at2759"/>
<feature type="region of interest" description="Disordered" evidence="1">
    <location>
        <begin position="354"/>
        <end position="376"/>
    </location>
</feature>
<reference evidence="3" key="2">
    <citation type="submission" date="2015-01" db="EMBL/GenBank/DDBJ databases">
        <title>Evolutionary Origins and Diversification of the Mycorrhizal Mutualists.</title>
        <authorList>
            <consortium name="DOE Joint Genome Institute"/>
            <consortium name="Mycorrhizal Genomics Consortium"/>
            <person name="Kohler A."/>
            <person name="Kuo A."/>
            <person name="Nagy L.G."/>
            <person name="Floudas D."/>
            <person name="Copeland A."/>
            <person name="Barry K.W."/>
            <person name="Cichocki N."/>
            <person name="Veneault-Fourrey C."/>
            <person name="LaButti K."/>
            <person name="Lindquist E.A."/>
            <person name="Lipzen A."/>
            <person name="Lundell T."/>
            <person name="Morin E."/>
            <person name="Murat C."/>
            <person name="Riley R."/>
            <person name="Ohm R."/>
            <person name="Sun H."/>
            <person name="Tunlid A."/>
            <person name="Henrissat B."/>
            <person name="Grigoriev I.V."/>
            <person name="Hibbett D.S."/>
            <person name="Martin F."/>
        </authorList>
    </citation>
    <scope>NUCLEOTIDE SEQUENCE [LARGE SCALE GENOMIC DNA]</scope>
    <source>
        <strain evidence="3">LaAM-08-1</strain>
    </source>
</reference>
<organism evidence="2 3">
    <name type="scientific">Laccaria amethystina LaAM-08-1</name>
    <dbReference type="NCBI Taxonomy" id="1095629"/>
    <lineage>
        <taxon>Eukaryota</taxon>
        <taxon>Fungi</taxon>
        <taxon>Dikarya</taxon>
        <taxon>Basidiomycota</taxon>
        <taxon>Agaricomycotina</taxon>
        <taxon>Agaricomycetes</taxon>
        <taxon>Agaricomycetidae</taxon>
        <taxon>Agaricales</taxon>
        <taxon>Agaricineae</taxon>
        <taxon>Hydnangiaceae</taxon>
        <taxon>Laccaria</taxon>
    </lineage>
</organism>
<reference evidence="2 3" key="1">
    <citation type="submission" date="2014-04" db="EMBL/GenBank/DDBJ databases">
        <authorList>
            <consortium name="DOE Joint Genome Institute"/>
            <person name="Kuo A."/>
            <person name="Kohler A."/>
            <person name="Nagy L.G."/>
            <person name="Floudas D."/>
            <person name="Copeland A."/>
            <person name="Barry K.W."/>
            <person name="Cichocki N."/>
            <person name="Veneault-Fourrey C."/>
            <person name="LaButti K."/>
            <person name="Lindquist E.A."/>
            <person name="Lipzen A."/>
            <person name="Lundell T."/>
            <person name="Morin E."/>
            <person name="Murat C."/>
            <person name="Sun H."/>
            <person name="Tunlid A."/>
            <person name="Henrissat B."/>
            <person name="Grigoriev I.V."/>
            <person name="Hibbett D.S."/>
            <person name="Martin F."/>
            <person name="Nordberg H.P."/>
            <person name="Cantor M.N."/>
            <person name="Hua S.X."/>
        </authorList>
    </citation>
    <scope>NUCLEOTIDE SEQUENCE [LARGE SCALE GENOMIC DNA]</scope>
    <source>
        <strain evidence="2 3">LaAM-08-1</strain>
    </source>
</reference>
<protein>
    <submittedName>
        <fullName evidence="2">Uncharacterized protein</fullName>
    </submittedName>
</protein>
<feature type="compositionally biased region" description="Low complexity" evidence="1">
    <location>
        <begin position="367"/>
        <end position="376"/>
    </location>
</feature>
<dbReference type="STRING" id="1095629.A0A0C9X2Q4"/>
<accession>A0A0C9X2Q4</accession>
<keyword evidence="3" id="KW-1185">Reference proteome</keyword>